<name>A0A2I0V8E1_9ASPA</name>
<sequence length="82" mass="9225">MFQQKADFVHWIFAFMVWKAAWTMPGFNFGVLVSLDGPVGQPETGLLKDYDDCNPTLLPLEGQEPASLWQPGDLLIHLDDFG</sequence>
<dbReference type="EMBL" id="KZ505389">
    <property type="protein sequence ID" value="PKU59667.1"/>
    <property type="molecule type" value="Genomic_DNA"/>
</dbReference>
<gene>
    <name evidence="1" type="ORF">MA16_Dca028701</name>
</gene>
<dbReference type="AlphaFoldDB" id="A0A2I0V8E1"/>
<reference evidence="1 2" key="2">
    <citation type="journal article" date="2017" name="Nature">
        <title>The Apostasia genome and the evolution of orchids.</title>
        <authorList>
            <person name="Zhang G.Q."/>
            <person name="Liu K.W."/>
            <person name="Li Z."/>
            <person name="Lohaus R."/>
            <person name="Hsiao Y.Y."/>
            <person name="Niu S.C."/>
            <person name="Wang J.Y."/>
            <person name="Lin Y.C."/>
            <person name="Xu Q."/>
            <person name="Chen L.J."/>
            <person name="Yoshida K."/>
            <person name="Fujiwara S."/>
            <person name="Wang Z.W."/>
            <person name="Zhang Y.Q."/>
            <person name="Mitsuda N."/>
            <person name="Wang M."/>
            <person name="Liu G.H."/>
            <person name="Pecoraro L."/>
            <person name="Huang H.X."/>
            <person name="Xiao X.J."/>
            <person name="Lin M."/>
            <person name="Wu X.Y."/>
            <person name="Wu W.L."/>
            <person name="Chen Y.Y."/>
            <person name="Chang S.B."/>
            <person name="Sakamoto S."/>
            <person name="Ohme-Takagi M."/>
            <person name="Yagi M."/>
            <person name="Zeng S.J."/>
            <person name="Shen C.Y."/>
            <person name="Yeh C.M."/>
            <person name="Luo Y.B."/>
            <person name="Tsai W.C."/>
            <person name="Van de Peer Y."/>
            <person name="Liu Z.J."/>
        </authorList>
    </citation>
    <scope>NUCLEOTIDE SEQUENCE [LARGE SCALE GENOMIC DNA]</scope>
    <source>
        <tissue evidence="1">The whole plant</tissue>
    </source>
</reference>
<organism evidence="1 2">
    <name type="scientific">Dendrobium catenatum</name>
    <dbReference type="NCBI Taxonomy" id="906689"/>
    <lineage>
        <taxon>Eukaryota</taxon>
        <taxon>Viridiplantae</taxon>
        <taxon>Streptophyta</taxon>
        <taxon>Embryophyta</taxon>
        <taxon>Tracheophyta</taxon>
        <taxon>Spermatophyta</taxon>
        <taxon>Magnoliopsida</taxon>
        <taxon>Liliopsida</taxon>
        <taxon>Asparagales</taxon>
        <taxon>Orchidaceae</taxon>
        <taxon>Epidendroideae</taxon>
        <taxon>Malaxideae</taxon>
        <taxon>Dendrobiinae</taxon>
        <taxon>Dendrobium</taxon>
    </lineage>
</organism>
<protein>
    <submittedName>
        <fullName evidence="1">Uncharacterized protein</fullName>
    </submittedName>
</protein>
<proteinExistence type="predicted"/>
<evidence type="ECO:0000313" key="2">
    <source>
        <dbReference type="Proteomes" id="UP000233837"/>
    </source>
</evidence>
<dbReference type="Proteomes" id="UP000233837">
    <property type="component" value="Unassembled WGS sequence"/>
</dbReference>
<reference evidence="1 2" key="1">
    <citation type="journal article" date="2016" name="Sci. Rep.">
        <title>The Dendrobium catenatum Lindl. genome sequence provides insights into polysaccharide synthase, floral development and adaptive evolution.</title>
        <authorList>
            <person name="Zhang G.Q."/>
            <person name="Xu Q."/>
            <person name="Bian C."/>
            <person name="Tsai W.C."/>
            <person name="Yeh C.M."/>
            <person name="Liu K.W."/>
            <person name="Yoshida K."/>
            <person name="Zhang L.S."/>
            <person name="Chang S.B."/>
            <person name="Chen F."/>
            <person name="Shi Y."/>
            <person name="Su Y.Y."/>
            <person name="Zhang Y.Q."/>
            <person name="Chen L.J."/>
            <person name="Yin Y."/>
            <person name="Lin M."/>
            <person name="Huang H."/>
            <person name="Deng H."/>
            <person name="Wang Z.W."/>
            <person name="Zhu S.L."/>
            <person name="Zhao X."/>
            <person name="Deng C."/>
            <person name="Niu S.C."/>
            <person name="Huang J."/>
            <person name="Wang M."/>
            <person name="Liu G.H."/>
            <person name="Yang H.J."/>
            <person name="Xiao X.J."/>
            <person name="Hsiao Y.Y."/>
            <person name="Wu W.L."/>
            <person name="Chen Y.Y."/>
            <person name="Mitsuda N."/>
            <person name="Ohme-Takagi M."/>
            <person name="Luo Y.B."/>
            <person name="Van de Peer Y."/>
            <person name="Liu Z.J."/>
        </authorList>
    </citation>
    <scope>NUCLEOTIDE SEQUENCE [LARGE SCALE GENOMIC DNA]</scope>
    <source>
        <tissue evidence="1">The whole plant</tissue>
    </source>
</reference>
<accession>A0A2I0V8E1</accession>
<evidence type="ECO:0000313" key="1">
    <source>
        <dbReference type="EMBL" id="PKU59667.1"/>
    </source>
</evidence>
<keyword evidence="2" id="KW-1185">Reference proteome</keyword>